<keyword evidence="6 16" id="KW-0812">Transmembrane</keyword>
<dbReference type="OrthoDB" id="10255013at2759"/>
<evidence type="ECO:0000256" key="15">
    <source>
        <dbReference type="SAM" id="Coils"/>
    </source>
</evidence>
<proteinExistence type="inferred from homology"/>
<evidence type="ECO:0000256" key="13">
    <source>
        <dbReference type="ARBA" id="ARBA00040530"/>
    </source>
</evidence>
<dbReference type="GO" id="GO:0006836">
    <property type="term" value="P:neurotransmitter transport"/>
    <property type="evidence" value="ECO:0007669"/>
    <property type="project" value="UniProtKB-KW"/>
</dbReference>
<dbReference type="InterPro" id="IPR006011">
    <property type="entry name" value="Syntaxin_N"/>
</dbReference>
<organism evidence="18">
    <name type="scientific">Lamprotornis superbus</name>
    <dbReference type="NCBI Taxonomy" id="245042"/>
    <lineage>
        <taxon>Eukaryota</taxon>
        <taxon>Metazoa</taxon>
        <taxon>Chordata</taxon>
        <taxon>Craniata</taxon>
        <taxon>Vertebrata</taxon>
        <taxon>Euteleostomi</taxon>
        <taxon>Archelosauria</taxon>
        <taxon>Archosauria</taxon>
        <taxon>Dinosauria</taxon>
        <taxon>Saurischia</taxon>
        <taxon>Theropoda</taxon>
        <taxon>Coelurosauria</taxon>
        <taxon>Aves</taxon>
        <taxon>Neognathae</taxon>
        <taxon>Neoaves</taxon>
        <taxon>Telluraves</taxon>
        <taxon>Australaves</taxon>
        <taxon>Passeriformes</taxon>
        <taxon>Sturnidae</taxon>
        <taxon>Lamprotornis</taxon>
    </lineage>
</organism>
<keyword evidence="12" id="KW-0968">Cytoplasmic vesicle</keyword>
<evidence type="ECO:0000256" key="2">
    <source>
        <dbReference type="ARBA" id="ARBA00009063"/>
    </source>
</evidence>
<comment type="similarity">
    <text evidence="2">Belongs to the syntaxin family.</text>
</comment>
<dbReference type="EMBL" id="JADDUC010000024">
    <property type="protein sequence ID" value="KAG0124670.1"/>
    <property type="molecule type" value="Genomic_DNA"/>
</dbReference>
<keyword evidence="8" id="KW-0832">Ubl conjugation</keyword>
<feature type="domain" description="T-SNARE coiled-coil homology" evidence="17">
    <location>
        <begin position="288"/>
        <end position="324"/>
    </location>
</feature>
<evidence type="ECO:0000256" key="14">
    <source>
        <dbReference type="ARBA" id="ARBA00046172"/>
    </source>
</evidence>
<dbReference type="InterPro" id="IPR010989">
    <property type="entry name" value="SNARE"/>
</dbReference>
<protein>
    <recommendedName>
        <fullName evidence="13">Syntaxin-1A</fullName>
    </recommendedName>
</protein>
<evidence type="ECO:0000256" key="11">
    <source>
        <dbReference type="ARBA" id="ARBA00023136"/>
    </source>
</evidence>
<dbReference type="SUPFAM" id="SSF47661">
    <property type="entry name" value="t-snare proteins"/>
    <property type="match status" value="2"/>
</dbReference>
<evidence type="ECO:0000256" key="7">
    <source>
        <dbReference type="ARBA" id="ARBA00022775"/>
    </source>
</evidence>
<dbReference type="GO" id="GO:0006886">
    <property type="term" value="P:intracellular protein transport"/>
    <property type="evidence" value="ECO:0007669"/>
    <property type="project" value="TreeGrafter"/>
</dbReference>
<evidence type="ECO:0000256" key="5">
    <source>
        <dbReference type="ARBA" id="ARBA00022499"/>
    </source>
</evidence>
<dbReference type="Gene3D" id="1.20.5.110">
    <property type="match status" value="1"/>
</dbReference>
<keyword evidence="10 15" id="KW-0175">Coiled coil</keyword>
<evidence type="ECO:0000256" key="16">
    <source>
        <dbReference type="SAM" id="Phobius"/>
    </source>
</evidence>
<dbReference type="Pfam" id="PF05739">
    <property type="entry name" value="SNARE"/>
    <property type="match status" value="1"/>
</dbReference>
<dbReference type="InterPro" id="IPR000727">
    <property type="entry name" value="T_SNARE_dom"/>
</dbReference>
<comment type="function">
    <text evidence="14">Plays an essential role in hormone and neurotransmitter calcium-dependent exocytosis and endocytosis. Part of the SNARE (Soluble NSF Attachment Receptor) complex composed of SNAP25, STX1A and VAMP2 which mediates the fusion of synaptic vesicles with the presynaptic plasma membrane. STX1A and SNAP25 are localized on the plasma membrane while VAMP2 resides in synaptic vesicles. The pairing of the three SNAREs from the N-terminal SNARE motifs to the C-terminal anchors leads to the formation of the SNARE complex, which brings membranes into close proximity and results in final fusion. Participates in the calcium-dependent regulation of acrosomal exocytosis in sperm. Also plays an important role in the exocytosis of hormones such as insulin or glucagon-like peptide 1 (GLP-1).</text>
</comment>
<evidence type="ECO:0000256" key="6">
    <source>
        <dbReference type="ARBA" id="ARBA00022692"/>
    </source>
</evidence>
<dbReference type="PANTHER" id="PTHR19957">
    <property type="entry name" value="SYNTAXIN"/>
    <property type="match status" value="1"/>
</dbReference>
<keyword evidence="4" id="KW-0268">Exocytosis</keyword>
<evidence type="ECO:0000256" key="12">
    <source>
        <dbReference type="ARBA" id="ARBA00023329"/>
    </source>
</evidence>
<feature type="coiled-coil region" evidence="15">
    <location>
        <begin position="115"/>
        <end position="142"/>
    </location>
</feature>
<reference evidence="18" key="1">
    <citation type="submission" date="2020-10" db="EMBL/GenBank/DDBJ databases">
        <title>Feather gene expression reveals the developmental basis of iridescence in African starlings.</title>
        <authorList>
            <person name="Rubenstein D.R."/>
        </authorList>
    </citation>
    <scope>NUCLEOTIDE SEQUENCE</scope>
    <source>
        <strain evidence="18">SS15</strain>
        <tissue evidence="18">Liver</tissue>
    </source>
</reference>
<dbReference type="Gene3D" id="1.20.58.70">
    <property type="match status" value="1"/>
</dbReference>
<dbReference type="Proteomes" id="UP000618051">
    <property type="component" value="Unassembled WGS sequence"/>
</dbReference>
<evidence type="ECO:0000313" key="19">
    <source>
        <dbReference type="EMBL" id="KAI1231945.1"/>
    </source>
</evidence>
<comment type="subcellular location">
    <subcellularLocation>
        <location evidence="1">Cytoplasmic vesicle</location>
        <location evidence="1">Secretory vesicle</location>
        <location evidence="1">Synaptic vesicle membrane</location>
        <topology evidence="1">Single-pass type IV membrane protein</topology>
    </subcellularLocation>
</comment>
<dbReference type="CDD" id="cd00179">
    <property type="entry name" value="SynN"/>
    <property type="match status" value="1"/>
</dbReference>
<keyword evidence="3" id="KW-0813">Transport</keyword>
<dbReference type="GO" id="GO:0005484">
    <property type="term" value="F:SNAP receptor activity"/>
    <property type="evidence" value="ECO:0007669"/>
    <property type="project" value="TreeGrafter"/>
</dbReference>
<keyword evidence="11 16" id="KW-0472">Membrane</keyword>
<dbReference type="GO" id="GO:0000149">
    <property type="term" value="F:SNARE binding"/>
    <property type="evidence" value="ECO:0007669"/>
    <property type="project" value="TreeGrafter"/>
</dbReference>
<dbReference type="EMBL" id="JADDUC020000024">
    <property type="protein sequence ID" value="KAI1231945.1"/>
    <property type="molecule type" value="Genomic_DNA"/>
</dbReference>
<evidence type="ECO:0000256" key="1">
    <source>
        <dbReference type="ARBA" id="ARBA00004143"/>
    </source>
</evidence>
<dbReference type="SMART" id="SM00503">
    <property type="entry name" value="SynN"/>
    <property type="match status" value="1"/>
</dbReference>
<sequence length="359" mass="40307">MDAKDSDDDDEVTVSVDRDRFMDEFFEQVEEIRGFIDKISENVEEVKRKHSAILASPNPDESSGPVGAMGCRQNRGERGCGYAQAMGARDAQAVSSGMLRPWVPGMPRLGMIHHRSETKEELEELMSDIKKTANKVRSKLKKEGLNRSSADLRIRKTQHSTLSRKFVEVMSEYNATQTDYRERCKGRIQRQLEITGRTTTSEELEDMLESGNPAIFSSGIIMDSNITKQALNEIETRHSEIIKLENSIRELHDMFMDMAMLVESQGSIHPEPGSSRAGRSSGVHARGRVGCVLLVQGEMIDRIEYNVEHSVDYVERAVSDTKKAVKYQSKARRQKKIMIIICCVILGIVIASTFGGIFG</sequence>
<dbReference type="FunFam" id="1.20.58.70:FF:000096">
    <property type="entry name" value="Syntaxin 1A (brain)"/>
    <property type="match status" value="1"/>
</dbReference>
<evidence type="ECO:0000256" key="3">
    <source>
        <dbReference type="ARBA" id="ARBA00022448"/>
    </source>
</evidence>
<dbReference type="PROSITE" id="PS50192">
    <property type="entry name" value="T_SNARE"/>
    <property type="match status" value="2"/>
</dbReference>
<dbReference type="InterPro" id="IPR045242">
    <property type="entry name" value="Syntaxin"/>
</dbReference>
<feature type="transmembrane region" description="Helical" evidence="16">
    <location>
        <begin position="337"/>
        <end position="358"/>
    </location>
</feature>
<evidence type="ECO:0000256" key="8">
    <source>
        <dbReference type="ARBA" id="ARBA00022843"/>
    </source>
</evidence>
<keyword evidence="9 16" id="KW-1133">Transmembrane helix</keyword>
<dbReference type="CDD" id="cd15880">
    <property type="entry name" value="SNARE_syntaxin1"/>
    <property type="match status" value="1"/>
</dbReference>
<keyword evidence="20" id="KW-1185">Reference proteome</keyword>
<evidence type="ECO:0000313" key="18">
    <source>
        <dbReference type="EMBL" id="KAG0124670.1"/>
    </source>
</evidence>
<name>A0A835NZ02_9PASS</name>
<feature type="domain" description="T-SNARE coiled-coil homology" evidence="17">
    <location>
        <begin position="231"/>
        <end position="268"/>
    </location>
</feature>
<dbReference type="SUPFAM" id="SSF58038">
    <property type="entry name" value="SNARE fusion complex"/>
    <property type="match status" value="1"/>
</dbReference>
<dbReference type="SMART" id="SM00397">
    <property type="entry name" value="t_SNARE"/>
    <property type="match status" value="1"/>
</dbReference>
<evidence type="ECO:0000313" key="20">
    <source>
        <dbReference type="Proteomes" id="UP000618051"/>
    </source>
</evidence>
<dbReference type="GO" id="GO:0030672">
    <property type="term" value="C:synaptic vesicle membrane"/>
    <property type="evidence" value="ECO:0007669"/>
    <property type="project" value="UniProtKB-SubCell"/>
</dbReference>
<dbReference type="GO" id="GO:0006887">
    <property type="term" value="P:exocytosis"/>
    <property type="evidence" value="ECO:0007669"/>
    <property type="project" value="UniProtKB-KW"/>
</dbReference>
<keyword evidence="7" id="KW-0532">Neurotransmitter transport</keyword>
<dbReference type="PANTHER" id="PTHR19957:SF84">
    <property type="entry name" value="SYNTAXIN-1A"/>
    <property type="match status" value="1"/>
</dbReference>
<dbReference type="Pfam" id="PF00804">
    <property type="entry name" value="Syntaxin"/>
    <property type="match status" value="1"/>
</dbReference>
<dbReference type="GO" id="GO:0048278">
    <property type="term" value="P:vesicle docking"/>
    <property type="evidence" value="ECO:0007669"/>
    <property type="project" value="TreeGrafter"/>
</dbReference>
<keyword evidence="5" id="KW-1017">Isopeptide bond</keyword>
<reference evidence="19" key="3">
    <citation type="submission" date="2022-01" db="EMBL/GenBank/DDBJ databases">
        <authorList>
            <person name="Rubenstein D.R."/>
        </authorList>
    </citation>
    <scope>NUCLEOTIDE SEQUENCE</scope>
    <source>
        <strain evidence="19">SS15</strain>
        <tissue evidence="19">Liver</tissue>
    </source>
</reference>
<evidence type="ECO:0000256" key="9">
    <source>
        <dbReference type="ARBA" id="ARBA00022989"/>
    </source>
</evidence>
<dbReference type="GO" id="GO:0005886">
    <property type="term" value="C:plasma membrane"/>
    <property type="evidence" value="ECO:0007669"/>
    <property type="project" value="TreeGrafter"/>
</dbReference>
<evidence type="ECO:0000256" key="4">
    <source>
        <dbReference type="ARBA" id="ARBA00022483"/>
    </source>
</evidence>
<evidence type="ECO:0000259" key="17">
    <source>
        <dbReference type="PROSITE" id="PS50192"/>
    </source>
</evidence>
<gene>
    <name evidence="19" type="ORF">IHE44_0007587</name>
    <name evidence="18" type="ORF">IHE44_006419</name>
</gene>
<reference evidence="19 20" key="2">
    <citation type="journal article" date="2021" name="J. Hered.">
        <title>Feather Gene Expression Elucidates the Developmental Basis of Plumage Iridescence in African Starlings.</title>
        <authorList>
            <person name="Rubenstein D.R."/>
            <person name="Corvelo A."/>
            <person name="MacManes M.D."/>
            <person name="Maia R."/>
            <person name="Narzisi G."/>
            <person name="Rousaki A."/>
            <person name="Vandenabeele P."/>
            <person name="Shawkey M.D."/>
            <person name="Solomon J."/>
        </authorList>
    </citation>
    <scope>NUCLEOTIDE SEQUENCE [LARGE SCALE GENOMIC DNA]</scope>
    <source>
        <strain evidence="19">SS15</strain>
    </source>
</reference>
<dbReference type="GO" id="GO:0006906">
    <property type="term" value="P:vesicle fusion"/>
    <property type="evidence" value="ECO:0007669"/>
    <property type="project" value="TreeGrafter"/>
</dbReference>
<dbReference type="GO" id="GO:0031201">
    <property type="term" value="C:SNARE complex"/>
    <property type="evidence" value="ECO:0007669"/>
    <property type="project" value="TreeGrafter"/>
</dbReference>
<dbReference type="AlphaFoldDB" id="A0A835NZ02"/>
<evidence type="ECO:0000256" key="10">
    <source>
        <dbReference type="ARBA" id="ARBA00023054"/>
    </source>
</evidence>
<accession>A0A835NZ02</accession>
<comment type="caution">
    <text evidence="18">The sequence shown here is derived from an EMBL/GenBank/DDBJ whole genome shotgun (WGS) entry which is preliminary data.</text>
</comment>